<dbReference type="EMBL" id="MCFL01000002">
    <property type="protein sequence ID" value="ORZ40645.1"/>
    <property type="molecule type" value="Genomic_DNA"/>
</dbReference>
<evidence type="ECO:0000313" key="3">
    <source>
        <dbReference type="Proteomes" id="UP000193411"/>
    </source>
</evidence>
<feature type="compositionally biased region" description="Pro residues" evidence="1">
    <location>
        <begin position="132"/>
        <end position="142"/>
    </location>
</feature>
<name>A0A1Y2I1C4_9FUNG</name>
<keyword evidence="3" id="KW-1185">Reference proteome</keyword>
<comment type="caution">
    <text evidence="2">The sequence shown here is derived from an EMBL/GenBank/DDBJ whole genome shotgun (WGS) entry which is preliminary data.</text>
</comment>
<evidence type="ECO:0000313" key="2">
    <source>
        <dbReference type="EMBL" id="ORZ40645.1"/>
    </source>
</evidence>
<feature type="compositionally biased region" description="Low complexity" evidence="1">
    <location>
        <begin position="333"/>
        <end position="344"/>
    </location>
</feature>
<feature type="region of interest" description="Disordered" evidence="1">
    <location>
        <begin position="323"/>
        <end position="350"/>
    </location>
</feature>
<feature type="region of interest" description="Disordered" evidence="1">
    <location>
        <begin position="124"/>
        <end position="147"/>
    </location>
</feature>
<dbReference type="AlphaFoldDB" id="A0A1Y2I1C4"/>
<accession>A0A1Y2I1C4</accession>
<organism evidence="2 3">
    <name type="scientific">Catenaria anguillulae PL171</name>
    <dbReference type="NCBI Taxonomy" id="765915"/>
    <lineage>
        <taxon>Eukaryota</taxon>
        <taxon>Fungi</taxon>
        <taxon>Fungi incertae sedis</taxon>
        <taxon>Blastocladiomycota</taxon>
        <taxon>Blastocladiomycetes</taxon>
        <taxon>Blastocladiales</taxon>
        <taxon>Catenariaceae</taxon>
        <taxon>Catenaria</taxon>
    </lineage>
</organism>
<gene>
    <name evidence="2" type="ORF">BCR44DRAFT_36507</name>
</gene>
<dbReference type="Proteomes" id="UP000193411">
    <property type="component" value="Unassembled WGS sequence"/>
</dbReference>
<evidence type="ECO:0000256" key="1">
    <source>
        <dbReference type="SAM" id="MobiDB-lite"/>
    </source>
</evidence>
<dbReference type="OrthoDB" id="5598267at2759"/>
<protein>
    <submittedName>
        <fullName evidence="2">Uncharacterized protein</fullName>
    </submittedName>
</protein>
<sequence>MSAAASPAMLRTLSRSAAAVPAVTVRNLHRLSPAVAEKANTKPTSKEVQDALAAHRRAVSGARKAYLADTRTAQQLAKEEELAHAKEKLAETKTLLSDPLLVGTFKPRRELKRDRQRNFGKFEPVPVDLTQPLPPPNAPPANVPEKRFNNGRQLRRIFARDLTPENPRLSHLLHLWHSSESFVTPRNIDQKLDEFFKQKPEVNEHAASTPVTQSLYNAGVAGSAQDTNLPLTTRLHRIIEHGVTDSVPSLSDFNPREFADTDKQFVPAEDTPYLAGGSLLEHGNLREIAVRDKLNDTLLGRPNVAKVLEWGKVVNKPSEYGWTLPKKGKKEGAAAVPAQSSAPVEEPAVL</sequence>
<reference evidence="2 3" key="1">
    <citation type="submission" date="2016-07" db="EMBL/GenBank/DDBJ databases">
        <title>Pervasive Adenine N6-methylation of Active Genes in Fungi.</title>
        <authorList>
            <consortium name="DOE Joint Genome Institute"/>
            <person name="Mondo S.J."/>
            <person name="Dannebaum R.O."/>
            <person name="Kuo R.C."/>
            <person name="Labutti K."/>
            <person name="Haridas S."/>
            <person name="Kuo A."/>
            <person name="Salamov A."/>
            <person name="Ahrendt S.R."/>
            <person name="Lipzen A."/>
            <person name="Sullivan W."/>
            <person name="Andreopoulos W.B."/>
            <person name="Clum A."/>
            <person name="Lindquist E."/>
            <person name="Daum C."/>
            <person name="Ramamoorthy G.K."/>
            <person name="Gryganskyi A."/>
            <person name="Culley D."/>
            <person name="Magnuson J.K."/>
            <person name="James T.Y."/>
            <person name="O'Malley M.A."/>
            <person name="Stajich J.E."/>
            <person name="Spatafora J.W."/>
            <person name="Visel A."/>
            <person name="Grigoriev I.V."/>
        </authorList>
    </citation>
    <scope>NUCLEOTIDE SEQUENCE [LARGE SCALE GENOMIC DNA]</scope>
    <source>
        <strain evidence="2 3">PL171</strain>
    </source>
</reference>
<proteinExistence type="predicted"/>